<evidence type="ECO:0000256" key="2">
    <source>
        <dbReference type="ARBA" id="ARBA00011897"/>
    </source>
</evidence>
<gene>
    <name evidence="8" type="ORF">EG349_09170</name>
    <name evidence="9" type="ORF">EG353_07245</name>
</gene>
<comment type="catalytic activity">
    <reaction evidence="1">
        <text>Hydrolysis of Pro-|-Xaa &gt;&gt; Ala-|-Xaa in oligopeptides.</text>
        <dbReference type="EC" id="3.4.21.26"/>
    </reaction>
</comment>
<keyword evidence="4" id="KW-0378">Hydrolase</keyword>
<dbReference type="InterPro" id="IPR002470">
    <property type="entry name" value="Peptidase_S9A"/>
</dbReference>
<feature type="domain" description="Peptidase S9A N-terminal" evidence="7">
    <location>
        <begin position="29"/>
        <end position="434"/>
    </location>
</feature>
<dbReference type="GO" id="GO:0070012">
    <property type="term" value="F:oligopeptidase activity"/>
    <property type="evidence" value="ECO:0007669"/>
    <property type="project" value="TreeGrafter"/>
</dbReference>
<evidence type="ECO:0000256" key="1">
    <source>
        <dbReference type="ARBA" id="ARBA00001070"/>
    </source>
</evidence>
<evidence type="ECO:0000259" key="6">
    <source>
        <dbReference type="Pfam" id="PF00326"/>
    </source>
</evidence>
<keyword evidence="11" id="KW-1185">Reference proteome</keyword>
<dbReference type="Pfam" id="PF00326">
    <property type="entry name" value="Peptidase_S9"/>
    <property type="match status" value="1"/>
</dbReference>
<evidence type="ECO:0000313" key="11">
    <source>
        <dbReference type="Proteomes" id="UP000281741"/>
    </source>
</evidence>
<dbReference type="SUPFAM" id="SSF50993">
    <property type="entry name" value="Peptidase/esterase 'gauge' domain"/>
    <property type="match status" value="1"/>
</dbReference>
<dbReference type="EC" id="3.4.21.26" evidence="2"/>
<dbReference type="InterPro" id="IPR023302">
    <property type="entry name" value="Pept_S9A_N"/>
</dbReference>
<dbReference type="GO" id="GO:0006508">
    <property type="term" value="P:proteolysis"/>
    <property type="evidence" value="ECO:0007669"/>
    <property type="project" value="UniProtKB-KW"/>
</dbReference>
<dbReference type="Proteomes" id="UP000274073">
    <property type="component" value="Chromosome"/>
</dbReference>
<evidence type="ECO:0000256" key="3">
    <source>
        <dbReference type="ARBA" id="ARBA00022670"/>
    </source>
</evidence>
<protein>
    <recommendedName>
        <fullName evidence="2">prolyl oligopeptidase</fullName>
        <ecNumber evidence="2">3.4.21.26</ecNumber>
    </recommendedName>
</protein>
<feature type="domain" description="Peptidase S9 prolyl oligopeptidase catalytic" evidence="6">
    <location>
        <begin position="508"/>
        <end position="713"/>
    </location>
</feature>
<dbReference type="PRINTS" id="PR00862">
    <property type="entry name" value="PROLIGOPTASE"/>
</dbReference>
<proteinExistence type="predicted"/>
<dbReference type="Gene3D" id="3.40.50.1820">
    <property type="entry name" value="alpha/beta hydrolase"/>
    <property type="match status" value="1"/>
</dbReference>
<keyword evidence="5" id="KW-0720">Serine protease</keyword>
<dbReference type="EMBL" id="CP033912">
    <property type="protein sequence ID" value="AZA95365.1"/>
    <property type="molecule type" value="Genomic_DNA"/>
</dbReference>
<evidence type="ECO:0000259" key="7">
    <source>
        <dbReference type="Pfam" id="PF02897"/>
    </source>
</evidence>
<dbReference type="InterPro" id="IPR051167">
    <property type="entry name" value="Prolyl_oligopep/macrocyclase"/>
</dbReference>
<sequence>MKYIFTFLIFCNQILFSQKQKVIKPLPSTDQYFETKIIDEYRNLENVKDSSVIGWMKEQNNYTNAILKAIPSRQYLIDKLDEMDSKNEYSISYLQITDNDKYFYIKRQVKENVQKLYLRNGFDAREELLFTPADYKKNNKEYVINYIKPNYDGSKIVVALTEGGKEIGEMIIVDVEKKVILPYTITNCWPSDGGGVSWLPDNDSFIYLHYPIVDNKSDSFLKNMASVVYKIGSDPKIIRPILSKKDYPELNLKEEDFPIVSINKNNHNYLIAKIGGVANFSDTYFADFSELNNKRISWKTLYKKEDKIVDYTLVKDNLYYVSAKDAKNNFVAHTSLKKPDFLKAEIIIPEMEDEVIGSVYSIKDGLFVTTTKNGVESKLYFYTSQAKLNEIVLPIPSGNIKLTTKSNNYSDIWVTCSGWINADKRYKYNVSENKFTSENINTIIEFADFKHIKVLETTVKSHDGKDIPLSIIYNKELNPKEKLPLLVLGYGAYANSYNPFYAKIALLWVIKGGIVAYTHVRGGGEKGEEWHLGGFKKTKPNSWKDFISCIEYMHEKGYSSPSKTAIWGSSAGGIVMGRTMTEKPDLIKAVIIAAGTLNTIRMETAPNGPNNIKEFGTVKNKDEFGYLYEMDSYHHIKKGTKYPATLITGGYNDPRVPIWISAKFAAKLMADNTSKNPVLIKVDFDGGHGIDNTKKKAYEDIADIFAFAFWQLGHPDYQPKENTKK</sequence>
<name>A0AAD0YDX7_9FLAO</name>
<dbReference type="Proteomes" id="UP000281741">
    <property type="component" value="Chromosome"/>
</dbReference>
<evidence type="ECO:0000313" key="8">
    <source>
        <dbReference type="EMBL" id="AZA86939.1"/>
    </source>
</evidence>
<evidence type="ECO:0000256" key="4">
    <source>
        <dbReference type="ARBA" id="ARBA00022801"/>
    </source>
</evidence>
<dbReference type="Pfam" id="PF02897">
    <property type="entry name" value="Peptidase_S9_N"/>
    <property type="match status" value="1"/>
</dbReference>
<evidence type="ECO:0000256" key="5">
    <source>
        <dbReference type="ARBA" id="ARBA00022825"/>
    </source>
</evidence>
<dbReference type="GO" id="GO:0004252">
    <property type="term" value="F:serine-type endopeptidase activity"/>
    <property type="evidence" value="ECO:0007669"/>
    <property type="project" value="UniProtKB-EC"/>
</dbReference>
<dbReference type="Gene3D" id="2.130.10.120">
    <property type="entry name" value="Prolyl oligopeptidase, N-terminal domain"/>
    <property type="match status" value="1"/>
</dbReference>
<dbReference type="InterPro" id="IPR001375">
    <property type="entry name" value="Peptidase_S9_cat"/>
</dbReference>
<dbReference type="EMBL" id="CP033915">
    <property type="protein sequence ID" value="AZA86939.1"/>
    <property type="molecule type" value="Genomic_DNA"/>
</dbReference>
<dbReference type="PANTHER" id="PTHR42881">
    <property type="entry name" value="PROLYL ENDOPEPTIDASE"/>
    <property type="match status" value="1"/>
</dbReference>
<keyword evidence="3" id="KW-0645">Protease</keyword>
<dbReference type="RefSeq" id="WP_123854340.1">
    <property type="nucleotide sequence ID" value="NZ_CP033912.1"/>
</dbReference>
<accession>A0AAD0YDX7</accession>
<evidence type="ECO:0000313" key="9">
    <source>
        <dbReference type="EMBL" id="AZA95365.1"/>
    </source>
</evidence>
<reference evidence="10 11" key="1">
    <citation type="submission" date="2018-11" db="EMBL/GenBank/DDBJ databases">
        <title>Proposal to divide the Flavobacteriaceae and reorganize its genera based on Amino Acid Identity values calculated from whole genome sequences.</title>
        <authorList>
            <person name="Nicholson A.C."/>
            <person name="Gulvik C.A."/>
            <person name="Whitney A.M."/>
            <person name="Humrighouse B.W."/>
            <person name="Bell M."/>
            <person name="Holmes B."/>
            <person name="Steigerwalt A.G."/>
            <person name="Villarma A."/>
            <person name="Sheth M."/>
            <person name="Batra D."/>
            <person name="Pryor J."/>
            <person name="Bernardet J.-F."/>
            <person name="Hugo C."/>
            <person name="Kampfer P."/>
            <person name="Newman J."/>
            <person name="McQuiston J.R."/>
        </authorList>
    </citation>
    <scope>NUCLEOTIDE SEQUENCE [LARGE SCALE GENOMIC DNA]</scope>
    <source>
        <strain evidence="8 10">G0207</strain>
        <strain evidence="9 11">H5143</strain>
    </source>
</reference>
<dbReference type="PANTHER" id="PTHR42881:SF2">
    <property type="entry name" value="PROLYL ENDOPEPTIDASE"/>
    <property type="match status" value="1"/>
</dbReference>
<dbReference type="AlphaFoldDB" id="A0AAD0YDX7"/>
<dbReference type="SUPFAM" id="SSF53474">
    <property type="entry name" value="alpha/beta-Hydrolases"/>
    <property type="match status" value="1"/>
</dbReference>
<dbReference type="GO" id="GO:0005829">
    <property type="term" value="C:cytosol"/>
    <property type="evidence" value="ECO:0007669"/>
    <property type="project" value="TreeGrafter"/>
</dbReference>
<evidence type="ECO:0000313" key="10">
    <source>
        <dbReference type="Proteomes" id="UP000274073"/>
    </source>
</evidence>
<dbReference type="InterPro" id="IPR029058">
    <property type="entry name" value="AB_hydrolase_fold"/>
</dbReference>
<organism evidence="8 10">
    <name type="scientific">Chryseobacterium shandongense</name>
    <dbReference type="NCBI Taxonomy" id="1493872"/>
    <lineage>
        <taxon>Bacteria</taxon>
        <taxon>Pseudomonadati</taxon>
        <taxon>Bacteroidota</taxon>
        <taxon>Flavobacteriia</taxon>
        <taxon>Flavobacteriales</taxon>
        <taxon>Weeksellaceae</taxon>
        <taxon>Chryseobacterium group</taxon>
        <taxon>Chryseobacterium</taxon>
    </lineage>
</organism>